<reference evidence="8" key="1">
    <citation type="journal article" date="2024" name="IScience">
        <title>Strigolactones Initiate the Formation of Haustorium-like Structures in Castilleja.</title>
        <authorList>
            <person name="Buerger M."/>
            <person name="Peterson D."/>
            <person name="Chory J."/>
        </authorList>
    </citation>
    <scope>NUCLEOTIDE SEQUENCE [LARGE SCALE GENOMIC DNA]</scope>
</reference>
<protein>
    <recommendedName>
        <fullName evidence="4">Fatty acyl-CoA reductase</fullName>
        <ecNumber evidence="4">1.2.1.84</ecNumber>
    </recommendedName>
</protein>
<keyword evidence="2 4" id="KW-0444">Lipid biosynthesis</keyword>
<dbReference type="Proteomes" id="UP001632038">
    <property type="component" value="Unassembled WGS sequence"/>
</dbReference>
<comment type="similarity">
    <text evidence="1 4">Belongs to the fatty acyl-CoA reductase family.</text>
</comment>
<dbReference type="CDD" id="cd09071">
    <property type="entry name" value="FAR_C"/>
    <property type="match status" value="1"/>
</dbReference>
<comment type="caution">
    <text evidence="7">The sequence shown here is derived from an EMBL/GenBank/DDBJ whole genome shotgun (WGS) entry which is preliminary data.</text>
</comment>
<accession>A0ABD3BSF4</accession>
<evidence type="ECO:0000259" key="6">
    <source>
        <dbReference type="Pfam" id="PF07993"/>
    </source>
</evidence>
<dbReference type="InterPro" id="IPR036291">
    <property type="entry name" value="NAD(P)-bd_dom_sf"/>
</dbReference>
<comment type="function">
    <text evidence="4">Catalyzes the reduction of fatty acyl-CoA to fatty alcohols.</text>
</comment>
<dbReference type="GO" id="GO:0006629">
    <property type="term" value="P:lipid metabolic process"/>
    <property type="evidence" value="ECO:0007669"/>
    <property type="project" value="UniProtKB-KW"/>
</dbReference>
<dbReference type="Gene3D" id="3.40.50.720">
    <property type="entry name" value="NAD(P)-binding Rossmann-like Domain"/>
    <property type="match status" value="1"/>
</dbReference>
<dbReference type="AlphaFoldDB" id="A0ABD3BSF4"/>
<dbReference type="GO" id="GO:0102965">
    <property type="term" value="F:alcohol-forming long-chain fatty acyl-CoA reductase activity"/>
    <property type="evidence" value="ECO:0007669"/>
    <property type="project" value="UniProtKB-EC"/>
</dbReference>
<keyword evidence="4" id="KW-0521">NADP</keyword>
<dbReference type="Pfam" id="PF03015">
    <property type="entry name" value="Sterile"/>
    <property type="match status" value="1"/>
</dbReference>
<evidence type="ECO:0000259" key="5">
    <source>
        <dbReference type="Pfam" id="PF03015"/>
    </source>
</evidence>
<keyword evidence="4" id="KW-0560">Oxidoreductase</keyword>
<dbReference type="CDD" id="cd05236">
    <property type="entry name" value="FAR-N_SDR_e"/>
    <property type="match status" value="1"/>
</dbReference>
<comment type="catalytic activity">
    <reaction evidence="4">
        <text>a long-chain fatty acyl-CoA + 2 NADPH + 2 H(+) = a long-chain primary fatty alcohol + 2 NADP(+) + CoA</text>
        <dbReference type="Rhea" id="RHEA:52716"/>
        <dbReference type="ChEBI" id="CHEBI:15378"/>
        <dbReference type="ChEBI" id="CHEBI:57287"/>
        <dbReference type="ChEBI" id="CHEBI:57783"/>
        <dbReference type="ChEBI" id="CHEBI:58349"/>
        <dbReference type="ChEBI" id="CHEBI:77396"/>
        <dbReference type="ChEBI" id="CHEBI:83139"/>
        <dbReference type="EC" id="1.2.1.84"/>
    </reaction>
</comment>
<evidence type="ECO:0000256" key="4">
    <source>
        <dbReference type="RuleBase" id="RU363097"/>
    </source>
</evidence>
<sequence length="459" mass="52695">MEENKIIQHFEGKTIFITGASGFLAKIFLEKILRVQPNVKKLYLLIRSTSKRSIEQRLQEEVVDTELFRVVREKWGDEEFKSNISSKVIPVSGDISHENLGIMSWKLREEMCREIDIVVNSAATTNFDERYDVAFGINVMGSKHVQDFARKCSKLEMLLHVSTAYVHGTSEGLLLEKPFNTGEMPNLDIEEEKKIIEERLIGLHIHKASQKEITRAMKDLGIQRAIMHGWPNTYVFTKAMGEMMLGDFTEKGNVVIIRPTIITSTYCEPFPGWIEGLRTLDSIFVAYGKGKLKFFVGDPESIVDMIPGDMVVNCMIAAIAAHKNEKRDLFVYHIGSIGKPIRVGKVPILNTMASFHNYIAIHYLPFLKVLEFVNIMFCNHFEHLYSKSRHQINHATRLAELYKPYLFSKSIFADFNTDHLRKTIRGSSKNVLNFDPKCIQWDDYFVNTHFSGIAKYVLK</sequence>
<evidence type="ECO:0000313" key="8">
    <source>
        <dbReference type="Proteomes" id="UP001632038"/>
    </source>
</evidence>
<organism evidence="7 8">
    <name type="scientific">Castilleja foliolosa</name>
    <dbReference type="NCBI Taxonomy" id="1961234"/>
    <lineage>
        <taxon>Eukaryota</taxon>
        <taxon>Viridiplantae</taxon>
        <taxon>Streptophyta</taxon>
        <taxon>Embryophyta</taxon>
        <taxon>Tracheophyta</taxon>
        <taxon>Spermatophyta</taxon>
        <taxon>Magnoliopsida</taxon>
        <taxon>eudicotyledons</taxon>
        <taxon>Gunneridae</taxon>
        <taxon>Pentapetalae</taxon>
        <taxon>asterids</taxon>
        <taxon>lamiids</taxon>
        <taxon>Lamiales</taxon>
        <taxon>Orobanchaceae</taxon>
        <taxon>Pedicularideae</taxon>
        <taxon>Castillejinae</taxon>
        <taxon>Castilleja</taxon>
    </lineage>
</organism>
<keyword evidence="3 4" id="KW-0443">Lipid metabolism</keyword>
<dbReference type="SUPFAM" id="SSF51735">
    <property type="entry name" value="NAD(P)-binding Rossmann-fold domains"/>
    <property type="match status" value="1"/>
</dbReference>
<keyword evidence="8" id="KW-1185">Reference proteome</keyword>
<dbReference type="InterPro" id="IPR026055">
    <property type="entry name" value="FAR"/>
</dbReference>
<dbReference type="PANTHER" id="PTHR11011:SF105">
    <property type="entry name" value="FATTY ACYL-COA REDUCTASE"/>
    <property type="match status" value="1"/>
</dbReference>
<feature type="domain" description="Thioester reductase (TE)" evidence="6">
    <location>
        <begin position="17"/>
        <end position="315"/>
    </location>
</feature>
<dbReference type="EC" id="1.2.1.84" evidence="4"/>
<dbReference type="InterPro" id="IPR033640">
    <property type="entry name" value="FAR_C"/>
</dbReference>
<evidence type="ECO:0000256" key="1">
    <source>
        <dbReference type="ARBA" id="ARBA00005928"/>
    </source>
</evidence>
<evidence type="ECO:0000313" key="7">
    <source>
        <dbReference type="EMBL" id="KAL3620182.1"/>
    </source>
</evidence>
<dbReference type="PANTHER" id="PTHR11011">
    <property type="entry name" value="MALE STERILITY PROTEIN 2-RELATED"/>
    <property type="match status" value="1"/>
</dbReference>
<name>A0ABD3BSF4_9LAMI</name>
<dbReference type="InterPro" id="IPR013120">
    <property type="entry name" value="FAR_NAD-bd"/>
</dbReference>
<proteinExistence type="inferred from homology"/>
<feature type="domain" description="Fatty acyl-CoA reductase C-terminal" evidence="5">
    <location>
        <begin position="362"/>
        <end position="459"/>
    </location>
</feature>
<dbReference type="Pfam" id="PF07993">
    <property type="entry name" value="NAD_binding_4"/>
    <property type="match status" value="1"/>
</dbReference>
<evidence type="ECO:0000256" key="3">
    <source>
        <dbReference type="ARBA" id="ARBA00023098"/>
    </source>
</evidence>
<dbReference type="EMBL" id="JAVIJP010000066">
    <property type="protein sequence ID" value="KAL3620182.1"/>
    <property type="molecule type" value="Genomic_DNA"/>
</dbReference>
<gene>
    <name evidence="7" type="ORF">CASFOL_035094</name>
</gene>
<evidence type="ECO:0000256" key="2">
    <source>
        <dbReference type="ARBA" id="ARBA00022516"/>
    </source>
</evidence>